<dbReference type="Proteomes" id="UP000622245">
    <property type="component" value="Unassembled WGS sequence"/>
</dbReference>
<evidence type="ECO:0000313" key="11">
    <source>
        <dbReference type="Proteomes" id="UP000622245"/>
    </source>
</evidence>
<protein>
    <submittedName>
        <fullName evidence="10">DHA2 family efflux MFS transporter permease subunit</fullName>
    </submittedName>
</protein>
<dbReference type="NCBIfam" id="TIGR00711">
    <property type="entry name" value="efflux_EmrB"/>
    <property type="match status" value="1"/>
</dbReference>
<dbReference type="SUPFAM" id="SSF103473">
    <property type="entry name" value="MFS general substrate transporter"/>
    <property type="match status" value="1"/>
</dbReference>
<dbReference type="PRINTS" id="PR01036">
    <property type="entry name" value="TCRTETB"/>
</dbReference>
<keyword evidence="4 8" id="KW-0812">Transmembrane</keyword>
<comment type="caution">
    <text evidence="10">The sequence shown here is derived from an EMBL/GenBank/DDBJ whole genome shotgun (WGS) entry which is preliminary data.</text>
</comment>
<accession>A0ABS1Y9Z1</accession>
<evidence type="ECO:0000256" key="8">
    <source>
        <dbReference type="SAM" id="Phobius"/>
    </source>
</evidence>
<evidence type="ECO:0000256" key="1">
    <source>
        <dbReference type="ARBA" id="ARBA00004651"/>
    </source>
</evidence>
<dbReference type="PANTHER" id="PTHR42718:SF46">
    <property type="entry name" value="BLR6921 PROTEIN"/>
    <property type="match status" value="1"/>
</dbReference>
<evidence type="ECO:0000256" key="6">
    <source>
        <dbReference type="ARBA" id="ARBA00023136"/>
    </source>
</evidence>
<dbReference type="InterPro" id="IPR004638">
    <property type="entry name" value="EmrB-like"/>
</dbReference>
<feature type="domain" description="Major facilitator superfamily (MFS) profile" evidence="9">
    <location>
        <begin position="8"/>
        <end position="472"/>
    </location>
</feature>
<evidence type="ECO:0000256" key="3">
    <source>
        <dbReference type="ARBA" id="ARBA00022475"/>
    </source>
</evidence>
<dbReference type="RefSeq" id="WP_203146630.1">
    <property type="nucleotide sequence ID" value="NZ_JAEVHL010000003.1"/>
</dbReference>
<feature type="region of interest" description="Disordered" evidence="7">
    <location>
        <begin position="476"/>
        <end position="521"/>
    </location>
</feature>
<evidence type="ECO:0000256" key="2">
    <source>
        <dbReference type="ARBA" id="ARBA00022448"/>
    </source>
</evidence>
<feature type="transmembrane region" description="Helical" evidence="8">
    <location>
        <begin position="99"/>
        <end position="123"/>
    </location>
</feature>
<feature type="transmembrane region" description="Helical" evidence="8">
    <location>
        <begin position="74"/>
        <end position="93"/>
    </location>
</feature>
<feature type="transmembrane region" description="Helical" evidence="8">
    <location>
        <begin position="43"/>
        <end position="67"/>
    </location>
</feature>
<evidence type="ECO:0000256" key="7">
    <source>
        <dbReference type="SAM" id="MobiDB-lite"/>
    </source>
</evidence>
<comment type="subcellular location">
    <subcellularLocation>
        <location evidence="1">Cell membrane</location>
        <topology evidence="1">Multi-pass membrane protein</topology>
    </subcellularLocation>
</comment>
<organism evidence="10 11">
    <name type="scientific">Micromonospora tarensis</name>
    <dbReference type="NCBI Taxonomy" id="2806100"/>
    <lineage>
        <taxon>Bacteria</taxon>
        <taxon>Bacillati</taxon>
        <taxon>Actinomycetota</taxon>
        <taxon>Actinomycetes</taxon>
        <taxon>Micromonosporales</taxon>
        <taxon>Micromonosporaceae</taxon>
        <taxon>Micromonospora</taxon>
    </lineage>
</organism>
<reference evidence="10 11" key="1">
    <citation type="submission" date="2021-01" db="EMBL/GenBank/DDBJ databases">
        <title>Draft genome sequence of Micromonospora sp. strain STR1s_6.</title>
        <authorList>
            <person name="Karlyshev A."/>
            <person name="Jawad R."/>
        </authorList>
    </citation>
    <scope>NUCLEOTIDE SEQUENCE [LARGE SCALE GENOMIC DNA]</scope>
    <source>
        <strain evidence="10 11">STR1S-6</strain>
    </source>
</reference>
<evidence type="ECO:0000259" key="9">
    <source>
        <dbReference type="PROSITE" id="PS50850"/>
    </source>
</evidence>
<dbReference type="Gene3D" id="1.20.1250.20">
    <property type="entry name" value="MFS general substrate transporter like domains"/>
    <property type="match status" value="1"/>
</dbReference>
<feature type="transmembrane region" description="Helical" evidence="8">
    <location>
        <begin position="264"/>
        <end position="284"/>
    </location>
</feature>
<keyword evidence="11" id="KW-1185">Reference proteome</keyword>
<feature type="transmembrane region" description="Helical" evidence="8">
    <location>
        <begin position="12"/>
        <end position="31"/>
    </location>
</feature>
<keyword evidence="6 8" id="KW-0472">Membrane</keyword>
<dbReference type="PANTHER" id="PTHR42718">
    <property type="entry name" value="MAJOR FACILITATOR SUPERFAMILY MULTIDRUG TRANSPORTER MFSC"/>
    <property type="match status" value="1"/>
</dbReference>
<feature type="transmembrane region" description="Helical" evidence="8">
    <location>
        <begin position="162"/>
        <end position="182"/>
    </location>
</feature>
<dbReference type="InterPro" id="IPR011701">
    <property type="entry name" value="MFS"/>
</dbReference>
<dbReference type="InterPro" id="IPR036259">
    <property type="entry name" value="MFS_trans_sf"/>
</dbReference>
<dbReference type="PROSITE" id="PS50850">
    <property type="entry name" value="MFS"/>
    <property type="match status" value="1"/>
</dbReference>
<feature type="transmembrane region" description="Helical" evidence="8">
    <location>
        <begin position="353"/>
        <end position="373"/>
    </location>
</feature>
<dbReference type="InterPro" id="IPR020846">
    <property type="entry name" value="MFS_dom"/>
</dbReference>
<dbReference type="Pfam" id="PF07690">
    <property type="entry name" value="MFS_1"/>
    <property type="match status" value="1"/>
</dbReference>
<feature type="transmembrane region" description="Helical" evidence="8">
    <location>
        <begin position="329"/>
        <end position="347"/>
    </location>
</feature>
<evidence type="ECO:0000256" key="4">
    <source>
        <dbReference type="ARBA" id="ARBA00022692"/>
    </source>
</evidence>
<dbReference type="Gene3D" id="1.20.1720.10">
    <property type="entry name" value="Multidrug resistance protein D"/>
    <property type="match status" value="1"/>
</dbReference>
<gene>
    <name evidence="10" type="ORF">JM949_01340</name>
</gene>
<sequence length="521" mass="52612">MDASARRLGWYLTLGGLLAVIDTTVTVVALPKLVDDLDTSLATIGWVTSGYALALVAVMPTAAWAVGRFGARRTYLTALLLFTAGSALAGTAWNVESLIAFRVLQGLGGGLLNPVGMAVALAAVAPGRRGRMMSLLGLPVLVGPLIGPVLGGLLLDHASWRWIFWINLPVGLLAVLLGRSVLPVADPRGPAVRLDVVGLLLLCPGLALAVFGLSVTGERGGVVSTSVLLPLGLGATLVTAFAWRAGRVRQPLLRLAVLRAPGMAAGAATVAFFAAGYFGSFLIIPAYVQAVRGDSATLAGVIGIPQALTTGLMLQVATRLVDHVSARRVVGLGISTAVLGTVARVLVLDADTSYPLLAALGAVIGLGMGATLMPTMTAASRSLPPGDLPSGSTLLTTVSHSSVAAGTALIAAALSWLADRLAPGLGGGGITAASQLDPASRVSLAPELAQATRLALAVSALLLALAWLTSRRLPTAPPADDGTDSPAQPGVTRSRVAGAGRGAGPLSSAGGATRRPRPPSR</sequence>
<feature type="transmembrane region" description="Helical" evidence="8">
    <location>
        <begin position="194"/>
        <end position="215"/>
    </location>
</feature>
<dbReference type="EMBL" id="JAEVHL010000003">
    <property type="protein sequence ID" value="MBM0274198.1"/>
    <property type="molecule type" value="Genomic_DNA"/>
</dbReference>
<keyword evidence="3" id="KW-1003">Cell membrane</keyword>
<keyword evidence="5 8" id="KW-1133">Transmembrane helix</keyword>
<name>A0ABS1Y9Z1_9ACTN</name>
<proteinExistence type="predicted"/>
<evidence type="ECO:0000256" key="5">
    <source>
        <dbReference type="ARBA" id="ARBA00022989"/>
    </source>
</evidence>
<feature type="transmembrane region" description="Helical" evidence="8">
    <location>
        <begin position="296"/>
        <end position="317"/>
    </location>
</feature>
<feature type="transmembrane region" description="Helical" evidence="8">
    <location>
        <begin position="135"/>
        <end position="156"/>
    </location>
</feature>
<keyword evidence="2" id="KW-0813">Transport</keyword>
<evidence type="ECO:0000313" key="10">
    <source>
        <dbReference type="EMBL" id="MBM0274198.1"/>
    </source>
</evidence>
<feature type="transmembrane region" description="Helical" evidence="8">
    <location>
        <begin position="221"/>
        <end position="243"/>
    </location>
</feature>